<dbReference type="STRING" id="1401685.P857_259"/>
<dbReference type="AlphaFoldDB" id="W2V1N5"/>
<evidence type="ECO:0000313" key="2">
    <source>
        <dbReference type="Proteomes" id="UP000018951"/>
    </source>
</evidence>
<organism evidence="1 2">
    <name type="scientific">Candidatus Xenolissoclinum pacificiensis L6</name>
    <dbReference type="NCBI Taxonomy" id="1401685"/>
    <lineage>
        <taxon>Bacteria</taxon>
        <taxon>Pseudomonadati</taxon>
        <taxon>Pseudomonadota</taxon>
        <taxon>Alphaproteobacteria</taxon>
        <taxon>Rickettsiales</taxon>
        <taxon>Anaplasmataceae</taxon>
        <taxon>Candidatus Xenolissoclinum</taxon>
    </lineage>
</organism>
<dbReference type="EMBL" id="AXCJ01000005">
    <property type="protein sequence ID" value="ETO91348.1"/>
    <property type="molecule type" value="Genomic_DNA"/>
</dbReference>
<evidence type="ECO:0008006" key="3">
    <source>
        <dbReference type="Google" id="ProtNLM"/>
    </source>
</evidence>
<gene>
    <name evidence="1" type="ORF">P857_259</name>
</gene>
<dbReference type="SUPFAM" id="SSF52833">
    <property type="entry name" value="Thioredoxin-like"/>
    <property type="match status" value="1"/>
</dbReference>
<protein>
    <recommendedName>
        <fullName evidence="3">Glutaredoxin domain-containing protein</fullName>
    </recommendedName>
</protein>
<keyword evidence="2" id="KW-1185">Reference proteome</keyword>
<dbReference type="Proteomes" id="UP000018951">
    <property type="component" value="Unassembled WGS sequence"/>
</dbReference>
<proteinExistence type="predicted"/>
<evidence type="ECO:0000313" key="1">
    <source>
        <dbReference type="EMBL" id="ETO91348.1"/>
    </source>
</evidence>
<accession>W2V1N5</accession>
<name>W2V1N5_9RICK</name>
<sequence>MDELFYEEKNLENGFSEVMNFFYANDLSTLPQIVINNKLIGGHSELQALVQGHHGLEAFMNNEEVLENGFPFSNHQIVNVVPDIGGVESLEEDLSVN</sequence>
<comment type="caution">
    <text evidence="1">The sequence shown here is derived from an EMBL/GenBank/DDBJ whole genome shotgun (WGS) entry which is preliminary data.</text>
</comment>
<reference evidence="1 2" key="1">
    <citation type="journal article" date="2013" name="PLoS ONE">
        <title>Bacterial endosymbiosis in a chordate host: long-term co-evolution and conservation of secondary metabolism.</title>
        <authorList>
            <person name="Kwan J.C."/>
            <person name="Schmidt E.W."/>
        </authorList>
    </citation>
    <scope>NUCLEOTIDE SEQUENCE [LARGE SCALE GENOMIC DNA]</scope>
    <source>
        <strain evidence="2">L6</strain>
    </source>
</reference>
<dbReference type="InterPro" id="IPR036249">
    <property type="entry name" value="Thioredoxin-like_sf"/>
</dbReference>